<comment type="caution">
    <text evidence="2">The sequence shown here is derived from an EMBL/GenBank/DDBJ whole genome shotgun (WGS) entry which is preliminary data.</text>
</comment>
<evidence type="ECO:0000313" key="2">
    <source>
        <dbReference type="EMBL" id="MEG3439289.1"/>
    </source>
</evidence>
<protein>
    <submittedName>
        <fullName evidence="2">Uncharacterized protein</fullName>
    </submittedName>
</protein>
<keyword evidence="3" id="KW-1185">Reference proteome</keyword>
<gene>
    <name evidence="2" type="ORF">V0288_19340</name>
</gene>
<evidence type="ECO:0000256" key="1">
    <source>
        <dbReference type="SAM" id="MobiDB-lite"/>
    </source>
</evidence>
<proteinExistence type="predicted"/>
<evidence type="ECO:0000313" key="3">
    <source>
        <dbReference type="Proteomes" id="UP001328733"/>
    </source>
</evidence>
<sequence length="83" mass="9126">MAVTPKSENSIDEPLLEREGTSSLFDSSQDSKAIFLQQAGAFRDDSSLVKLRNSIYQARGRSESIEPGYDLGGDGWRSLEKSV</sequence>
<dbReference type="Proteomes" id="UP001328733">
    <property type="component" value="Unassembled WGS sequence"/>
</dbReference>
<dbReference type="RefSeq" id="WP_332866775.1">
    <property type="nucleotide sequence ID" value="NZ_JBAFSM010000044.1"/>
</dbReference>
<organism evidence="2 3">
    <name type="scientific">Pannus brasiliensis CCIBt3594</name>
    <dbReference type="NCBI Taxonomy" id="1427578"/>
    <lineage>
        <taxon>Bacteria</taxon>
        <taxon>Bacillati</taxon>
        <taxon>Cyanobacteriota</taxon>
        <taxon>Cyanophyceae</taxon>
        <taxon>Oscillatoriophycideae</taxon>
        <taxon>Chroococcales</taxon>
        <taxon>Microcystaceae</taxon>
        <taxon>Pannus</taxon>
    </lineage>
</organism>
<feature type="region of interest" description="Disordered" evidence="1">
    <location>
        <begin position="1"/>
        <end position="24"/>
    </location>
</feature>
<reference evidence="2 3" key="1">
    <citation type="submission" date="2024-01" db="EMBL/GenBank/DDBJ databases">
        <title>Genomic insights into the taxonomy and metabolism of the cyanobacterium Pannus brasiliensis CCIBt3594.</title>
        <authorList>
            <person name="Machado M."/>
            <person name="Botero N.B."/>
            <person name="Andreote A.P.D."/>
            <person name="Feitosa A.M.T."/>
            <person name="Popin R."/>
            <person name="Sivonen K."/>
            <person name="Fiore M.F."/>
        </authorList>
    </citation>
    <scope>NUCLEOTIDE SEQUENCE [LARGE SCALE GENOMIC DNA]</scope>
    <source>
        <strain evidence="2 3">CCIBt3594</strain>
    </source>
</reference>
<accession>A0AAW9R0T2</accession>
<name>A0AAW9R0T2_9CHRO</name>
<dbReference type="AlphaFoldDB" id="A0AAW9R0T2"/>
<dbReference type="EMBL" id="JBAFSM010000044">
    <property type="protein sequence ID" value="MEG3439289.1"/>
    <property type="molecule type" value="Genomic_DNA"/>
</dbReference>